<keyword evidence="5 7" id="KW-0009">Actin-binding</keyword>
<protein>
    <recommendedName>
        <fullName evidence="7">Wiskott-Aldrich syndrome protein family member</fullName>
        <shortName evidence="7">WASP family protein member</shortName>
    </recommendedName>
</protein>
<evidence type="ECO:0000313" key="10">
    <source>
        <dbReference type="EMBL" id="KAG5842239.1"/>
    </source>
</evidence>
<comment type="caution">
    <text evidence="10">The sequence shown here is derived from an EMBL/GenBank/DDBJ whole genome shotgun (WGS) entry which is preliminary data.</text>
</comment>
<dbReference type="Gene3D" id="1.20.5.340">
    <property type="match status" value="1"/>
</dbReference>
<evidence type="ECO:0000259" key="9">
    <source>
        <dbReference type="PROSITE" id="PS51082"/>
    </source>
</evidence>
<comment type="similarity">
    <text evidence="2 7">Belongs to the SCAR/WAVE family.</text>
</comment>
<evidence type="ECO:0000313" key="11">
    <source>
        <dbReference type="Proteomes" id="UP001044222"/>
    </source>
</evidence>
<dbReference type="Proteomes" id="UP001044222">
    <property type="component" value="Chromosome 9"/>
</dbReference>
<dbReference type="GO" id="GO:0030036">
    <property type="term" value="P:actin cytoskeleton organization"/>
    <property type="evidence" value="ECO:0007669"/>
    <property type="project" value="UniProtKB-UniRule"/>
</dbReference>
<feature type="compositionally biased region" description="Polar residues" evidence="8">
    <location>
        <begin position="279"/>
        <end position="290"/>
    </location>
</feature>
<name>A0A9D3M487_ANGAN</name>
<organism evidence="10 11">
    <name type="scientific">Anguilla anguilla</name>
    <name type="common">European freshwater eel</name>
    <name type="synonym">Muraena anguilla</name>
    <dbReference type="NCBI Taxonomy" id="7936"/>
    <lineage>
        <taxon>Eukaryota</taxon>
        <taxon>Metazoa</taxon>
        <taxon>Chordata</taxon>
        <taxon>Craniata</taxon>
        <taxon>Vertebrata</taxon>
        <taxon>Euteleostomi</taxon>
        <taxon>Actinopterygii</taxon>
        <taxon>Neopterygii</taxon>
        <taxon>Teleostei</taxon>
        <taxon>Anguilliformes</taxon>
        <taxon>Anguillidae</taxon>
        <taxon>Anguilla</taxon>
    </lineage>
</organism>
<comment type="subcellular location">
    <subcellularLocation>
        <location evidence="1 7">Cytoplasm</location>
        <location evidence="1 7">Cytoskeleton</location>
    </subcellularLocation>
</comment>
<evidence type="ECO:0000256" key="2">
    <source>
        <dbReference type="ARBA" id="ARBA00006993"/>
    </source>
</evidence>
<feature type="compositionally biased region" description="Polar residues" evidence="8">
    <location>
        <begin position="241"/>
        <end position="252"/>
    </location>
</feature>
<comment type="function">
    <text evidence="7">Downstream effector molecule involved in the transmission of signals from tyrosine kinase receptors and small GTPases to the actin cytoskeleton. Promotes formation of actin filaments. Part of the WAVE complex that regulates lamellipodia formation. The WAVE complex regulates actin filament reorganization via its interaction with the Arp2/3 complex.</text>
</comment>
<evidence type="ECO:0000256" key="8">
    <source>
        <dbReference type="SAM" id="MobiDB-lite"/>
    </source>
</evidence>
<evidence type="ECO:0000256" key="7">
    <source>
        <dbReference type="RuleBase" id="RU367034"/>
    </source>
</evidence>
<dbReference type="GO" id="GO:0003779">
    <property type="term" value="F:actin binding"/>
    <property type="evidence" value="ECO:0007669"/>
    <property type="project" value="UniProtKB-UniRule"/>
</dbReference>
<dbReference type="PANTHER" id="PTHR12902:SF6">
    <property type="entry name" value="ACTIN-BINDING PROTEIN WASF2"/>
    <property type="match status" value="1"/>
</dbReference>
<keyword evidence="11" id="KW-1185">Reference proteome</keyword>
<dbReference type="FunFam" id="1.20.5.340:FF:000012">
    <property type="entry name" value="Wiskott-Aldrich syndrome protein family member 1"/>
    <property type="match status" value="1"/>
</dbReference>
<feature type="domain" description="WH2" evidence="9">
    <location>
        <begin position="309"/>
        <end position="326"/>
    </location>
</feature>
<feature type="compositionally biased region" description="Pro residues" evidence="8">
    <location>
        <begin position="255"/>
        <end position="271"/>
    </location>
</feature>
<reference evidence="10" key="1">
    <citation type="submission" date="2021-01" db="EMBL/GenBank/DDBJ databases">
        <title>A chromosome-scale assembly of European eel, Anguilla anguilla.</title>
        <authorList>
            <person name="Henkel C."/>
            <person name="Jong-Raadsen S.A."/>
            <person name="Dufour S."/>
            <person name="Weltzien F.-A."/>
            <person name="Palstra A.P."/>
            <person name="Pelster B."/>
            <person name="Spaink H.P."/>
            <person name="Van Den Thillart G.E."/>
            <person name="Jansen H."/>
            <person name="Zahm M."/>
            <person name="Klopp C."/>
            <person name="Cedric C."/>
            <person name="Louis A."/>
            <person name="Berthelot C."/>
            <person name="Parey E."/>
            <person name="Roest Crollius H."/>
            <person name="Montfort J."/>
            <person name="Robinson-Rechavi M."/>
            <person name="Bucao C."/>
            <person name="Bouchez O."/>
            <person name="Gislard M."/>
            <person name="Lluch J."/>
            <person name="Milhes M."/>
            <person name="Lampietro C."/>
            <person name="Lopez Roques C."/>
            <person name="Donnadieu C."/>
            <person name="Braasch I."/>
            <person name="Desvignes T."/>
            <person name="Postlethwait J."/>
            <person name="Bobe J."/>
            <person name="Guiguen Y."/>
            <person name="Dirks R."/>
        </authorList>
    </citation>
    <scope>NUCLEOTIDE SEQUENCE</scope>
    <source>
        <strain evidence="10">Tag_6206</strain>
        <tissue evidence="10">Liver</tissue>
    </source>
</reference>
<dbReference type="InterPro" id="IPR028288">
    <property type="entry name" value="SCAR/WAVE_fam"/>
</dbReference>
<dbReference type="AlphaFoldDB" id="A0A9D3M487"/>
<evidence type="ECO:0000256" key="3">
    <source>
        <dbReference type="ARBA" id="ARBA00022490"/>
    </source>
</evidence>
<accession>A0A9D3M487</accession>
<sequence>MPLVTRNIEPRHLCRQTLPDAIKSELECVTNITLANIIRQLGSLSKYAEDVFGELFIQASTFAVRVNTLGERVDRLQVKVTQLDPKEEEVSLQAITTRKAFRSNVTQDQQLFIRPSLPLPVQETYLTCDEPPPLNNLSMYREDGKEALKFYTDPSYFFDLWKEKMLQDTKDIMKERRKHRKEKRDNPNRGNMNPRKIKTRKEEWERRKWGEEFVVPKHDGSDALNGSISSGDGMGPMGSDLDQSQGSYSFDSGSPLPPPMVDDFLPPPPPDMTYDGQRGAQNQKRISTLSPTHPPPAPPKAQPAPEDDPRSDLLQAIRQGFNLRKVEEQREQEKRDHVGNDVAAILSRRIAVECSDSEDDSSEFDDEEWSD</sequence>
<dbReference type="GO" id="GO:0005856">
    <property type="term" value="C:cytoskeleton"/>
    <property type="evidence" value="ECO:0007669"/>
    <property type="project" value="UniProtKB-SubCell"/>
</dbReference>
<dbReference type="GO" id="GO:0034237">
    <property type="term" value="F:protein kinase A regulatory subunit binding"/>
    <property type="evidence" value="ECO:0007669"/>
    <property type="project" value="TreeGrafter"/>
</dbReference>
<evidence type="ECO:0000256" key="5">
    <source>
        <dbReference type="ARBA" id="ARBA00023203"/>
    </source>
</evidence>
<keyword evidence="3 7" id="KW-0963">Cytoplasm</keyword>
<evidence type="ECO:0000256" key="1">
    <source>
        <dbReference type="ARBA" id="ARBA00004245"/>
    </source>
</evidence>
<dbReference type="PROSITE" id="PS51082">
    <property type="entry name" value="WH2"/>
    <property type="match status" value="1"/>
</dbReference>
<dbReference type="EMBL" id="JAFIRN010000009">
    <property type="protein sequence ID" value="KAG5842239.1"/>
    <property type="molecule type" value="Genomic_DNA"/>
</dbReference>
<dbReference type="GO" id="GO:0031209">
    <property type="term" value="C:SCAR complex"/>
    <property type="evidence" value="ECO:0007669"/>
    <property type="project" value="TreeGrafter"/>
</dbReference>
<dbReference type="GO" id="GO:2000601">
    <property type="term" value="P:positive regulation of Arp2/3 complex-mediated actin nucleation"/>
    <property type="evidence" value="ECO:0007669"/>
    <property type="project" value="TreeGrafter"/>
</dbReference>
<dbReference type="Gene3D" id="6.10.280.150">
    <property type="match status" value="2"/>
</dbReference>
<dbReference type="SMART" id="SM00246">
    <property type="entry name" value="WH2"/>
    <property type="match status" value="1"/>
</dbReference>
<keyword evidence="4" id="KW-0597">Phosphoprotein</keyword>
<dbReference type="InterPro" id="IPR003124">
    <property type="entry name" value="WH2_dom"/>
</dbReference>
<feature type="region of interest" description="Disordered" evidence="8">
    <location>
        <begin position="175"/>
        <end position="203"/>
    </location>
</feature>
<dbReference type="GO" id="GO:0071933">
    <property type="term" value="F:Arp2/3 complex binding"/>
    <property type="evidence" value="ECO:0007669"/>
    <property type="project" value="TreeGrafter"/>
</dbReference>
<dbReference type="PANTHER" id="PTHR12902">
    <property type="entry name" value="WASP-1"/>
    <property type="match status" value="1"/>
</dbReference>
<feature type="region of interest" description="Disordered" evidence="8">
    <location>
        <begin position="217"/>
        <end position="313"/>
    </location>
</feature>
<keyword evidence="6 7" id="KW-0206">Cytoskeleton</keyword>
<dbReference type="Pfam" id="PF02205">
    <property type="entry name" value="WH2"/>
    <property type="match status" value="1"/>
</dbReference>
<feature type="compositionally biased region" description="Pro residues" evidence="8">
    <location>
        <begin position="292"/>
        <end position="302"/>
    </location>
</feature>
<evidence type="ECO:0000256" key="6">
    <source>
        <dbReference type="ARBA" id="ARBA00023212"/>
    </source>
</evidence>
<comment type="subunit">
    <text evidence="7">Binds actin and the Arp2/3 complex.</text>
</comment>
<proteinExistence type="inferred from homology"/>
<evidence type="ECO:0000256" key="4">
    <source>
        <dbReference type="ARBA" id="ARBA00022553"/>
    </source>
</evidence>
<gene>
    <name evidence="10" type="ORF">ANANG_G00175540</name>
</gene>